<dbReference type="AlphaFoldDB" id="A0A803MP24"/>
<evidence type="ECO:0000313" key="1">
    <source>
        <dbReference type="EnsemblPlants" id="AUR62033025-RA:cds"/>
    </source>
</evidence>
<sequence>MGIVAKYGEAFAVDILDSFRNTPGAIDLLTSLHSNAGRLHFLRKHCQLKDNAYKPNNSFTSLLEEGSLMDDN</sequence>
<protein>
    <submittedName>
        <fullName evidence="1">Uncharacterized protein</fullName>
    </submittedName>
</protein>
<accession>A0A803MP24</accession>
<proteinExistence type="predicted"/>
<reference evidence="1" key="2">
    <citation type="submission" date="2021-03" db="UniProtKB">
        <authorList>
            <consortium name="EnsemblPlants"/>
        </authorList>
    </citation>
    <scope>IDENTIFICATION</scope>
</reference>
<organism evidence="1 2">
    <name type="scientific">Chenopodium quinoa</name>
    <name type="common">Quinoa</name>
    <dbReference type="NCBI Taxonomy" id="63459"/>
    <lineage>
        <taxon>Eukaryota</taxon>
        <taxon>Viridiplantae</taxon>
        <taxon>Streptophyta</taxon>
        <taxon>Embryophyta</taxon>
        <taxon>Tracheophyta</taxon>
        <taxon>Spermatophyta</taxon>
        <taxon>Magnoliopsida</taxon>
        <taxon>eudicotyledons</taxon>
        <taxon>Gunneridae</taxon>
        <taxon>Pentapetalae</taxon>
        <taxon>Caryophyllales</taxon>
        <taxon>Chenopodiaceae</taxon>
        <taxon>Chenopodioideae</taxon>
        <taxon>Atripliceae</taxon>
        <taxon>Chenopodium</taxon>
    </lineage>
</organism>
<name>A0A803MP24_CHEQI</name>
<reference evidence="1" key="1">
    <citation type="journal article" date="2017" name="Nature">
        <title>The genome of Chenopodium quinoa.</title>
        <authorList>
            <person name="Jarvis D.E."/>
            <person name="Ho Y.S."/>
            <person name="Lightfoot D.J."/>
            <person name="Schmoeckel S.M."/>
            <person name="Li B."/>
            <person name="Borm T.J.A."/>
            <person name="Ohyanagi H."/>
            <person name="Mineta K."/>
            <person name="Michell C.T."/>
            <person name="Saber N."/>
            <person name="Kharbatia N.M."/>
            <person name="Rupper R.R."/>
            <person name="Sharp A.R."/>
            <person name="Dally N."/>
            <person name="Boughton B.A."/>
            <person name="Woo Y.H."/>
            <person name="Gao G."/>
            <person name="Schijlen E.G.W.M."/>
            <person name="Guo X."/>
            <person name="Momin A.A."/>
            <person name="Negrao S."/>
            <person name="Al-Babili S."/>
            <person name="Gehring C."/>
            <person name="Roessner U."/>
            <person name="Jung C."/>
            <person name="Murphy K."/>
            <person name="Arold S.T."/>
            <person name="Gojobori T."/>
            <person name="van der Linden C.G."/>
            <person name="van Loo E.N."/>
            <person name="Jellen E.N."/>
            <person name="Maughan P.J."/>
            <person name="Tester M."/>
        </authorList>
    </citation>
    <scope>NUCLEOTIDE SEQUENCE [LARGE SCALE GENOMIC DNA]</scope>
    <source>
        <strain evidence="1">cv. PI 614886</strain>
    </source>
</reference>
<evidence type="ECO:0000313" key="2">
    <source>
        <dbReference type="Proteomes" id="UP000596660"/>
    </source>
</evidence>
<dbReference type="Gramene" id="AUR62033025-RA">
    <property type="protein sequence ID" value="AUR62033025-RA:cds"/>
    <property type="gene ID" value="AUR62033025"/>
</dbReference>
<keyword evidence="2" id="KW-1185">Reference proteome</keyword>
<dbReference type="EnsemblPlants" id="AUR62033025-RA">
    <property type="protein sequence ID" value="AUR62033025-RA:cds"/>
    <property type="gene ID" value="AUR62033025"/>
</dbReference>
<dbReference type="Proteomes" id="UP000596660">
    <property type="component" value="Unplaced"/>
</dbReference>